<dbReference type="InterPro" id="IPR051538">
    <property type="entry name" value="Acyl-CoA_Synth/Transferase"/>
</dbReference>
<dbReference type="InterPro" id="IPR011761">
    <property type="entry name" value="ATP-grasp"/>
</dbReference>
<proteinExistence type="predicted"/>
<dbReference type="GO" id="GO:0016874">
    <property type="term" value="F:ligase activity"/>
    <property type="evidence" value="ECO:0007669"/>
    <property type="project" value="UniProtKB-KW"/>
</dbReference>
<dbReference type="RefSeq" id="WP_273949814.1">
    <property type="nucleotide sequence ID" value="NZ_JAQSIP010000002.1"/>
</dbReference>
<dbReference type="Pfam" id="PF13607">
    <property type="entry name" value="Succ_CoA_lig"/>
    <property type="match status" value="1"/>
</dbReference>
<dbReference type="EMBL" id="JAQSIP010000002">
    <property type="protein sequence ID" value="MDD0838201.1"/>
    <property type="molecule type" value="Genomic_DNA"/>
</dbReference>
<comment type="caution">
    <text evidence="6">The sequence shown here is derived from an EMBL/GenBank/DDBJ whole genome shotgun (WGS) entry which is preliminary data.</text>
</comment>
<protein>
    <submittedName>
        <fullName evidence="6">Acetate--CoA ligase family protein</fullName>
    </submittedName>
</protein>
<sequence>MHSLEPLFFPASVALIGASSDPERIGGRPLRFMLEAGFQGRLYPVNRSGAQEIQGIKAYASVLDIPDAVEHAIIAVPVPGVEAALRECAQKGVRVVQVFTAGFGEMGAEGMALQNRLVAICQEAGMRMVGPNALGLLNPSTRFFATFSTALNGLQPRSGVIGLATQSGAFGSATYGMATLRGIGLSRVIATGNEADVDVAECIDYLAQDPETRVICAALEACKDGHRLRSALKKAAAAGKPVVLMKIGSTDVGAAAAATHTGSLAGNDAVYDAVFAECGAHRAASLEEMLDIAQLCAVLGHLPPNEQIGIMTGSGGIGILMADNATESALSLPPLDAGTQASLRELLPYAVPANPFDTTAQVTAVPDGIARTIELMLSPEAPYGTLFAYLAHVGLSPQRFQATEQRLIEIRRANSQRALVVVMLSEAGVTERLGAAGIPVFGDPTRAVRAIAGAARMARLRQQMQAAVDSPIALATDPLPRVETEAQAKALLSQAGIPVLPEKTCTSAAEAVAAARAMGLPVVAKIVSADIPHKTEVGGVMLGLDSDEAVAAAYDTLLSRARTHAPAARLDGVLIAPMVRDGVETIIGVHQDPVFGPMMMFGLGGTTVELYRDVAFASAPLSDAQALRLIDSVRASALLKGWRGAAPGDLPALSEALKRLSEFAVRYADQLAGIDINPFVVRAQGGVCLDALISIR</sequence>
<evidence type="ECO:0000313" key="7">
    <source>
        <dbReference type="Proteomes" id="UP001528673"/>
    </source>
</evidence>
<evidence type="ECO:0000256" key="4">
    <source>
        <dbReference type="PROSITE-ProRule" id="PRU00409"/>
    </source>
</evidence>
<dbReference type="SUPFAM" id="SSF51735">
    <property type="entry name" value="NAD(P)-binding Rossmann-fold domains"/>
    <property type="match status" value="1"/>
</dbReference>
<dbReference type="Gene3D" id="3.30.470.20">
    <property type="entry name" value="ATP-grasp fold, B domain"/>
    <property type="match status" value="1"/>
</dbReference>
<evidence type="ECO:0000256" key="2">
    <source>
        <dbReference type="ARBA" id="ARBA00022741"/>
    </source>
</evidence>
<accession>A0ABT5MVW8</accession>
<dbReference type="InterPro" id="IPR016102">
    <property type="entry name" value="Succinyl-CoA_synth-like"/>
</dbReference>
<keyword evidence="7" id="KW-1185">Reference proteome</keyword>
<keyword evidence="1 6" id="KW-0436">Ligase</keyword>
<organism evidence="6 7">
    <name type="scientific">Curvibacter cyanobacteriorum</name>
    <dbReference type="NCBI Taxonomy" id="3026422"/>
    <lineage>
        <taxon>Bacteria</taxon>
        <taxon>Pseudomonadati</taxon>
        <taxon>Pseudomonadota</taxon>
        <taxon>Betaproteobacteria</taxon>
        <taxon>Burkholderiales</taxon>
        <taxon>Comamonadaceae</taxon>
        <taxon>Curvibacter</taxon>
    </lineage>
</organism>
<dbReference type="InterPro" id="IPR036291">
    <property type="entry name" value="NAD(P)-bd_dom_sf"/>
</dbReference>
<keyword evidence="2 4" id="KW-0547">Nucleotide-binding</keyword>
<dbReference type="SUPFAM" id="SSF52210">
    <property type="entry name" value="Succinyl-CoA synthetase domains"/>
    <property type="match status" value="2"/>
</dbReference>
<dbReference type="Gene3D" id="3.40.50.720">
    <property type="entry name" value="NAD(P)-binding Rossmann-like Domain"/>
    <property type="match status" value="1"/>
</dbReference>
<name>A0ABT5MVW8_9BURK</name>
<dbReference type="Gene3D" id="3.30.1490.20">
    <property type="entry name" value="ATP-grasp fold, A domain"/>
    <property type="match status" value="1"/>
</dbReference>
<evidence type="ECO:0000313" key="6">
    <source>
        <dbReference type="EMBL" id="MDD0838201.1"/>
    </source>
</evidence>
<dbReference type="SMART" id="SM00881">
    <property type="entry name" value="CoA_binding"/>
    <property type="match status" value="1"/>
</dbReference>
<dbReference type="Pfam" id="PF13549">
    <property type="entry name" value="ATP-grasp_5"/>
    <property type="match status" value="1"/>
</dbReference>
<dbReference type="Pfam" id="PF13380">
    <property type="entry name" value="CoA_binding_2"/>
    <property type="match status" value="1"/>
</dbReference>
<reference evidence="6 7" key="1">
    <citation type="submission" date="2023-02" db="EMBL/GenBank/DDBJ databases">
        <title>Bacterial whole genomic sequence of Curvibacter sp. HBC61.</title>
        <authorList>
            <person name="Le V."/>
            <person name="Ko S.-R."/>
            <person name="Ahn C.-Y."/>
            <person name="Oh H.-M."/>
        </authorList>
    </citation>
    <scope>NUCLEOTIDE SEQUENCE [LARGE SCALE GENOMIC DNA]</scope>
    <source>
        <strain evidence="6 7">HBC61</strain>
    </source>
</reference>
<dbReference type="InterPro" id="IPR032875">
    <property type="entry name" value="Succ_CoA_lig_flav_dom"/>
</dbReference>
<gene>
    <name evidence="6" type="ORF">PSQ40_06430</name>
</gene>
<dbReference type="PANTHER" id="PTHR43334">
    <property type="entry name" value="ACETATE--COA LIGASE [ADP-FORMING]"/>
    <property type="match status" value="1"/>
</dbReference>
<feature type="domain" description="ATP-grasp" evidence="5">
    <location>
        <begin position="489"/>
        <end position="525"/>
    </location>
</feature>
<evidence type="ECO:0000256" key="1">
    <source>
        <dbReference type="ARBA" id="ARBA00022598"/>
    </source>
</evidence>
<dbReference type="Gene3D" id="3.40.50.261">
    <property type="entry name" value="Succinyl-CoA synthetase domains"/>
    <property type="match status" value="2"/>
</dbReference>
<dbReference type="SUPFAM" id="SSF56059">
    <property type="entry name" value="Glutathione synthetase ATP-binding domain-like"/>
    <property type="match status" value="1"/>
</dbReference>
<evidence type="ECO:0000259" key="5">
    <source>
        <dbReference type="PROSITE" id="PS50975"/>
    </source>
</evidence>
<dbReference type="Proteomes" id="UP001528673">
    <property type="component" value="Unassembled WGS sequence"/>
</dbReference>
<evidence type="ECO:0000256" key="3">
    <source>
        <dbReference type="ARBA" id="ARBA00022840"/>
    </source>
</evidence>
<keyword evidence="3 4" id="KW-0067">ATP-binding</keyword>
<dbReference type="InterPro" id="IPR013815">
    <property type="entry name" value="ATP_grasp_subdomain_1"/>
</dbReference>
<dbReference type="InterPro" id="IPR003781">
    <property type="entry name" value="CoA-bd"/>
</dbReference>
<dbReference type="PANTHER" id="PTHR43334:SF1">
    <property type="entry name" value="3-HYDROXYPROPIONATE--COA LIGASE [ADP-FORMING]"/>
    <property type="match status" value="1"/>
</dbReference>
<dbReference type="PROSITE" id="PS50975">
    <property type="entry name" value="ATP_GRASP"/>
    <property type="match status" value="1"/>
</dbReference>